<feature type="compositionally biased region" description="Basic residues" evidence="1">
    <location>
        <begin position="39"/>
        <end position="50"/>
    </location>
</feature>
<reference evidence="2 3" key="1">
    <citation type="journal article" date="2017" name="Chemistry">
        <title>Isolation, Biosynthesis and Chemical Modifications of Rubterolones A-F: Rare Tropolone Alkaloids from Actinomadura sp. 5-2.</title>
        <authorList>
            <person name="Guo H."/>
            <person name="Benndorf R."/>
            <person name="Leichnitz D."/>
            <person name="Klassen J.L."/>
            <person name="Vollmers J."/>
            <person name="Gorls H."/>
            <person name="Steinacker M."/>
            <person name="Weigel C."/>
            <person name="Dahse H.M."/>
            <person name="Kaster A.K."/>
            <person name="de Beer Z.W."/>
            <person name="Poulsen M."/>
            <person name="Beemelmanns C."/>
        </authorList>
    </citation>
    <scope>NUCLEOTIDE SEQUENCE [LARGE SCALE GENOMIC DNA]</scope>
    <source>
        <strain evidence="2 3">5-2</strain>
    </source>
</reference>
<gene>
    <name evidence="2" type="ORF">BTM25_20960</name>
</gene>
<feature type="compositionally biased region" description="Basic and acidic residues" evidence="1">
    <location>
        <begin position="51"/>
        <end position="64"/>
    </location>
</feature>
<evidence type="ECO:0000313" key="3">
    <source>
        <dbReference type="Proteomes" id="UP000242367"/>
    </source>
</evidence>
<dbReference type="AlphaFoldDB" id="A0A2P4URK0"/>
<protein>
    <submittedName>
        <fullName evidence="2">Uncharacterized protein</fullName>
    </submittedName>
</protein>
<feature type="compositionally biased region" description="Basic residues" evidence="1">
    <location>
        <begin position="65"/>
        <end position="78"/>
    </location>
</feature>
<comment type="caution">
    <text evidence="2">The sequence shown here is derived from an EMBL/GenBank/DDBJ whole genome shotgun (WGS) entry which is preliminary data.</text>
</comment>
<dbReference type="Proteomes" id="UP000242367">
    <property type="component" value="Unassembled WGS sequence"/>
</dbReference>
<name>A0A2P4URK0_9ACTN</name>
<dbReference type="EMBL" id="MTBP01000001">
    <property type="protein sequence ID" value="POM27677.1"/>
    <property type="molecule type" value="Genomic_DNA"/>
</dbReference>
<organism evidence="2 3">
    <name type="scientific">Actinomadura rubteroloni</name>
    <dbReference type="NCBI Taxonomy" id="1926885"/>
    <lineage>
        <taxon>Bacteria</taxon>
        <taxon>Bacillati</taxon>
        <taxon>Actinomycetota</taxon>
        <taxon>Actinomycetes</taxon>
        <taxon>Streptosporangiales</taxon>
        <taxon>Thermomonosporaceae</taxon>
        <taxon>Actinomadura</taxon>
    </lineage>
</organism>
<keyword evidence="3" id="KW-1185">Reference proteome</keyword>
<sequence>MRNITVHPPEHLTPASIDTEHPRHPIEPGTLQKPQQPMNRRRMRPHRPPHRVPDPHHAFRDVTPGKRHLTVHRHRDRR</sequence>
<accession>A0A2P4URK0</accession>
<evidence type="ECO:0000313" key="2">
    <source>
        <dbReference type="EMBL" id="POM27677.1"/>
    </source>
</evidence>
<evidence type="ECO:0000256" key="1">
    <source>
        <dbReference type="SAM" id="MobiDB-lite"/>
    </source>
</evidence>
<feature type="region of interest" description="Disordered" evidence="1">
    <location>
        <begin position="1"/>
        <end position="78"/>
    </location>
</feature>
<proteinExistence type="predicted"/>